<feature type="transmembrane region" description="Helical" evidence="1">
    <location>
        <begin position="194"/>
        <end position="215"/>
    </location>
</feature>
<evidence type="ECO:0000256" key="1">
    <source>
        <dbReference type="SAM" id="Phobius"/>
    </source>
</evidence>
<feature type="transmembrane region" description="Helical" evidence="1">
    <location>
        <begin position="288"/>
        <end position="309"/>
    </location>
</feature>
<protein>
    <submittedName>
        <fullName evidence="2">Permease</fullName>
    </submittedName>
</protein>
<name>A0A7X2LSE1_9BURK</name>
<dbReference type="EMBL" id="WKJJ01000004">
    <property type="protein sequence ID" value="MRV71808.1"/>
    <property type="molecule type" value="Genomic_DNA"/>
</dbReference>
<organism evidence="2 3">
    <name type="scientific">Pseudoduganella rivuli</name>
    <dbReference type="NCBI Taxonomy" id="2666085"/>
    <lineage>
        <taxon>Bacteria</taxon>
        <taxon>Pseudomonadati</taxon>
        <taxon>Pseudomonadota</taxon>
        <taxon>Betaproteobacteria</taxon>
        <taxon>Burkholderiales</taxon>
        <taxon>Oxalobacteraceae</taxon>
        <taxon>Telluria group</taxon>
        <taxon>Pseudoduganella</taxon>
    </lineage>
</organism>
<keyword evidence="1" id="KW-1133">Transmembrane helix</keyword>
<dbReference type="RefSeq" id="WP_154372667.1">
    <property type="nucleotide sequence ID" value="NZ_WKJJ01000004.1"/>
</dbReference>
<accession>A0A7X2LSE1</accession>
<feature type="transmembrane region" description="Helical" evidence="1">
    <location>
        <begin position="315"/>
        <end position="337"/>
    </location>
</feature>
<reference evidence="2 3" key="1">
    <citation type="submission" date="2019-11" db="EMBL/GenBank/DDBJ databases">
        <title>Novel species isolated from a subtropical stream in China.</title>
        <authorList>
            <person name="Lu H."/>
        </authorList>
    </citation>
    <scope>NUCLEOTIDE SEQUENCE [LARGE SCALE GENOMIC DNA]</scope>
    <source>
        <strain evidence="2 3">FT92W</strain>
    </source>
</reference>
<dbReference type="Proteomes" id="UP000446768">
    <property type="component" value="Unassembled WGS sequence"/>
</dbReference>
<feature type="transmembrane region" description="Helical" evidence="1">
    <location>
        <begin position="149"/>
        <end position="174"/>
    </location>
</feature>
<feature type="transmembrane region" description="Helical" evidence="1">
    <location>
        <begin position="256"/>
        <end position="276"/>
    </location>
</feature>
<dbReference type="AlphaFoldDB" id="A0A7X2LSE1"/>
<gene>
    <name evidence="2" type="ORF">GJ700_08705</name>
</gene>
<evidence type="ECO:0000313" key="2">
    <source>
        <dbReference type="EMBL" id="MRV71808.1"/>
    </source>
</evidence>
<keyword evidence="1" id="KW-0812">Transmembrane</keyword>
<evidence type="ECO:0000313" key="3">
    <source>
        <dbReference type="Proteomes" id="UP000446768"/>
    </source>
</evidence>
<sequence length="437" mass="45753">MQRSLTFSHNPPLSLPLRFLLCAPVFALLAGALLLWAGPAAFASRWTSAMLAATHLLTLGCLCMAMLGSLLQILPSVAGVPIGRHRAGAAAHAALCAGAVTLAAAFLLERPLLFAAALVLLAPALFGLVGLCAAALWQRHAEGATSMVAATRTALAALAVTTVLGALLASQFAWPGTLPLPLLHVTDVHAAWGLLGWTGLLIVGVAYQVVPMFQVTALYPGWMTRSLTPWLFILLVVLSVASGLPGRAARAFTHSGTLAAAAGFTAFGLATCMLLVRRKRPKAEATTLFWYAAIASLLAACVLGVLPAAPSATGTPLLLGVLLVAGFAFSAINGMLYKIVPFLVWYHLQNTVEGGCRSVPSVTSMIPAPWVQRQFHTHAAALVLLLGACVRPEMLARPAAAMFCLSACLLCINLAHALRVHARLRRRDDAVAILRSA</sequence>
<feature type="transmembrane region" description="Helical" evidence="1">
    <location>
        <begin position="87"/>
        <end position="108"/>
    </location>
</feature>
<feature type="transmembrane region" description="Helical" evidence="1">
    <location>
        <begin position="114"/>
        <end position="137"/>
    </location>
</feature>
<feature type="transmembrane region" description="Helical" evidence="1">
    <location>
        <begin position="375"/>
        <end position="394"/>
    </location>
</feature>
<feature type="transmembrane region" description="Helical" evidence="1">
    <location>
        <begin position="53"/>
        <end position="75"/>
    </location>
</feature>
<keyword evidence="3" id="KW-1185">Reference proteome</keyword>
<keyword evidence="1" id="KW-0472">Membrane</keyword>
<comment type="caution">
    <text evidence="2">The sequence shown here is derived from an EMBL/GenBank/DDBJ whole genome shotgun (WGS) entry which is preliminary data.</text>
</comment>
<proteinExistence type="predicted"/>
<feature type="transmembrane region" description="Helical" evidence="1">
    <location>
        <begin position="227"/>
        <end position="244"/>
    </location>
</feature>
<feature type="transmembrane region" description="Helical" evidence="1">
    <location>
        <begin position="400"/>
        <end position="418"/>
    </location>
</feature>